<keyword evidence="5 10" id="KW-0145">Chemotaxis</keyword>
<keyword evidence="12" id="KW-1185">Reference proteome</keyword>
<dbReference type="GO" id="GO:0006935">
    <property type="term" value="P:chemotaxis"/>
    <property type="evidence" value="ECO:0007669"/>
    <property type="project" value="UniProtKB-KW"/>
</dbReference>
<dbReference type="GO" id="GO:0009425">
    <property type="term" value="C:bacterial-type flagellum basal body"/>
    <property type="evidence" value="ECO:0007669"/>
    <property type="project" value="InterPro"/>
</dbReference>
<keyword evidence="10" id="KW-0997">Cell inner membrane</keyword>
<comment type="similarity">
    <text evidence="3 10">Belongs to the FliL family.</text>
</comment>
<keyword evidence="6 10" id="KW-0812">Transmembrane</keyword>
<dbReference type="RefSeq" id="WP_012417379.1">
    <property type="nucleotide sequence ID" value="NC_010645.1"/>
</dbReference>
<keyword evidence="11" id="KW-0966">Cell projection</keyword>
<evidence type="ECO:0000256" key="8">
    <source>
        <dbReference type="ARBA" id="ARBA00022989"/>
    </source>
</evidence>
<evidence type="ECO:0000256" key="6">
    <source>
        <dbReference type="ARBA" id="ARBA00022692"/>
    </source>
</evidence>
<dbReference type="Pfam" id="PF03748">
    <property type="entry name" value="FliL"/>
    <property type="match status" value="1"/>
</dbReference>
<dbReference type="GO" id="GO:0005886">
    <property type="term" value="C:plasma membrane"/>
    <property type="evidence" value="ECO:0007669"/>
    <property type="project" value="UniProtKB-SubCell"/>
</dbReference>
<evidence type="ECO:0000256" key="4">
    <source>
        <dbReference type="ARBA" id="ARBA00022475"/>
    </source>
</evidence>
<sequence>MATSKSPVLPVSNASGGSGKFLRLLVALLLLLLVVVASVAGTWYFMSRYQQQQQQAAVQLGVGQAGGLVGANGGLVGTNGGLVGASGGLIGANVAPATPPAVVPPPIFIPLEPFTVTLNDADSERIMHVGITLRAGDDQTRQRIDRYMPEVRNRLLMVLSSQTPQSVQTVDGKQNMAKSLMAAINRPFSPLPDGQNVTDVLFTAFVVQ</sequence>
<keyword evidence="11" id="KW-0969">Cilium</keyword>
<evidence type="ECO:0000256" key="10">
    <source>
        <dbReference type="RuleBase" id="RU364125"/>
    </source>
</evidence>
<dbReference type="PANTHER" id="PTHR35091:SF2">
    <property type="entry name" value="FLAGELLAR PROTEIN FLIL"/>
    <property type="match status" value="1"/>
</dbReference>
<evidence type="ECO:0000313" key="12">
    <source>
        <dbReference type="Proteomes" id="UP000001977"/>
    </source>
</evidence>
<dbReference type="AlphaFoldDB" id="Q2L191"/>
<dbReference type="HOGENOM" id="CLU_099018_0_0_4"/>
<evidence type="ECO:0000256" key="3">
    <source>
        <dbReference type="ARBA" id="ARBA00008281"/>
    </source>
</evidence>
<name>Q2L191_BORA1</name>
<evidence type="ECO:0000256" key="2">
    <source>
        <dbReference type="ARBA" id="ARBA00004162"/>
    </source>
</evidence>
<dbReference type="STRING" id="360910.BAV1710"/>
<protein>
    <recommendedName>
        <fullName evidence="10">Flagellar protein FliL</fullName>
    </recommendedName>
</protein>
<accession>Q2L191</accession>
<keyword evidence="11" id="KW-0282">Flagellum</keyword>
<evidence type="ECO:0000256" key="9">
    <source>
        <dbReference type="ARBA" id="ARBA00023136"/>
    </source>
</evidence>
<evidence type="ECO:0000256" key="1">
    <source>
        <dbReference type="ARBA" id="ARBA00002254"/>
    </source>
</evidence>
<keyword evidence="9 10" id="KW-0472">Membrane</keyword>
<dbReference type="eggNOG" id="COG1580">
    <property type="taxonomic scope" value="Bacteria"/>
</dbReference>
<dbReference type="OrthoDB" id="5297029at2"/>
<dbReference type="KEGG" id="bav:BAV1710"/>
<keyword evidence="4" id="KW-1003">Cell membrane</keyword>
<dbReference type="PANTHER" id="PTHR35091">
    <property type="entry name" value="FLAGELLAR PROTEIN FLIL"/>
    <property type="match status" value="1"/>
</dbReference>
<organism evidence="11 12">
    <name type="scientific">Bordetella avium (strain 197N)</name>
    <dbReference type="NCBI Taxonomy" id="360910"/>
    <lineage>
        <taxon>Bacteria</taxon>
        <taxon>Pseudomonadati</taxon>
        <taxon>Pseudomonadota</taxon>
        <taxon>Betaproteobacteria</taxon>
        <taxon>Burkholderiales</taxon>
        <taxon>Alcaligenaceae</taxon>
        <taxon>Bordetella</taxon>
    </lineage>
</organism>
<dbReference type="GO" id="GO:0071978">
    <property type="term" value="P:bacterial-type flagellum-dependent swarming motility"/>
    <property type="evidence" value="ECO:0007669"/>
    <property type="project" value="TreeGrafter"/>
</dbReference>
<feature type="transmembrane region" description="Helical" evidence="10">
    <location>
        <begin position="21"/>
        <end position="46"/>
    </location>
</feature>
<proteinExistence type="inferred from homology"/>
<keyword evidence="8 10" id="KW-1133">Transmembrane helix</keyword>
<comment type="function">
    <text evidence="1 10">Controls the rotational direction of flagella during chemotaxis.</text>
</comment>
<dbReference type="Proteomes" id="UP000001977">
    <property type="component" value="Chromosome"/>
</dbReference>
<keyword evidence="7 10" id="KW-0283">Flagellar rotation</keyword>
<gene>
    <name evidence="11" type="primary">cheC1</name>
    <name evidence="11" type="synonym">fliL</name>
    <name evidence="11" type="ordered locus">BAV1710</name>
</gene>
<evidence type="ECO:0000256" key="5">
    <source>
        <dbReference type="ARBA" id="ARBA00022500"/>
    </source>
</evidence>
<evidence type="ECO:0000256" key="7">
    <source>
        <dbReference type="ARBA" id="ARBA00022779"/>
    </source>
</evidence>
<dbReference type="InterPro" id="IPR005503">
    <property type="entry name" value="FliL"/>
</dbReference>
<evidence type="ECO:0000313" key="11">
    <source>
        <dbReference type="EMBL" id="CAJ49318.1"/>
    </source>
</evidence>
<reference evidence="11 12" key="1">
    <citation type="journal article" date="2006" name="J. Bacteriol.">
        <title>Comparison of the genome sequence of the poultry pathogen Bordetella avium with those of B. bronchiseptica, B. pertussis, and B. parapertussis reveals extensive diversity in surface structures associated with host interaction.</title>
        <authorList>
            <person name="Sebaihia M."/>
            <person name="Preston A."/>
            <person name="Maskell D.J."/>
            <person name="Kuzmiak H."/>
            <person name="Connell T.D."/>
            <person name="King N.D."/>
            <person name="Orndorff P.E."/>
            <person name="Miyamoto D.M."/>
            <person name="Thomson N.R."/>
            <person name="Harris D."/>
            <person name="Goble A."/>
            <person name="Lord A."/>
            <person name="Murphy L."/>
            <person name="Quail M.A."/>
            <person name="Rutter S."/>
            <person name="Squares R."/>
            <person name="Squares S."/>
            <person name="Woodward J."/>
            <person name="Parkhill J."/>
            <person name="Temple L.M."/>
        </authorList>
    </citation>
    <scope>NUCLEOTIDE SEQUENCE [LARGE SCALE GENOMIC DNA]</scope>
    <source>
        <strain evidence="11 12">197N</strain>
    </source>
</reference>
<dbReference type="EMBL" id="AM167904">
    <property type="protein sequence ID" value="CAJ49318.1"/>
    <property type="molecule type" value="Genomic_DNA"/>
</dbReference>
<comment type="subcellular location">
    <subcellularLocation>
        <location evidence="10">Cell inner membrane</location>
    </subcellularLocation>
    <subcellularLocation>
        <location evidence="2">Cell membrane</location>
        <topology evidence="2">Single-pass membrane protein</topology>
    </subcellularLocation>
</comment>